<keyword evidence="8" id="KW-1185">Reference proteome</keyword>
<dbReference type="Proteomes" id="UP000504634">
    <property type="component" value="Unplaced"/>
</dbReference>
<feature type="transmembrane region" description="Helical" evidence="6">
    <location>
        <begin position="227"/>
        <end position="248"/>
    </location>
</feature>
<evidence type="ECO:0000256" key="3">
    <source>
        <dbReference type="ARBA" id="ARBA00022692"/>
    </source>
</evidence>
<feature type="transmembrane region" description="Helical" evidence="6">
    <location>
        <begin position="260"/>
        <end position="276"/>
    </location>
</feature>
<dbReference type="PANTHER" id="PTHR45840">
    <property type="entry name" value="RHOMBOID-RELATED PROTEIN"/>
    <property type="match status" value="1"/>
</dbReference>
<dbReference type="GO" id="GO:0016020">
    <property type="term" value="C:membrane"/>
    <property type="evidence" value="ECO:0007669"/>
    <property type="project" value="UniProtKB-SubCell"/>
</dbReference>
<dbReference type="InterPro" id="IPR035952">
    <property type="entry name" value="Rhomboid-like_sf"/>
</dbReference>
<comment type="similarity">
    <text evidence="2">Belongs to the peptidase S54 family.</text>
</comment>
<feature type="transmembrane region" description="Helical" evidence="6">
    <location>
        <begin position="147"/>
        <end position="165"/>
    </location>
</feature>
<dbReference type="PANTHER" id="PTHR45840:SF10">
    <property type="entry name" value="RHOMBOID PROTEASE"/>
    <property type="match status" value="1"/>
</dbReference>
<reference evidence="9" key="1">
    <citation type="submission" date="2025-08" db="UniProtKB">
        <authorList>
            <consortium name="RefSeq"/>
        </authorList>
    </citation>
    <scope>IDENTIFICATION</scope>
    <source>
        <strain evidence="9">11010-0011.00</strain>
        <tissue evidence="9">Whole body</tissue>
    </source>
</reference>
<feature type="transmembrane region" description="Helical" evidence="6">
    <location>
        <begin position="172"/>
        <end position="190"/>
    </location>
</feature>
<evidence type="ECO:0000313" key="9">
    <source>
        <dbReference type="RefSeq" id="XP_030383928.1"/>
    </source>
</evidence>
<evidence type="ECO:0000256" key="6">
    <source>
        <dbReference type="SAM" id="Phobius"/>
    </source>
</evidence>
<evidence type="ECO:0000259" key="7">
    <source>
        <dbReference type="Pfam" id="PF01694"/>
    </source>
</evidence>
<comment type="subcellular location">
    <subcellularLocation>
        <location evidence="1">Membrane</location>
        <topology evidence="1">Multi-pass membrane protein</topology>
    </subcellularLocation>
</comment>
<dbReference type="Gene3D" id="1.20.1540.10">
    <property type="entry name" value="Rhomboid-like"/>
    <property type="match status" value="1"/>
</dbReference>
<keyword evidence="4 6" id="KW-1133">Transmembrane helix</keyword>
<dbReference type="InterPro" id="IPR022764">
    <property type="entry name" value="Peptidase_S54_rhomboid_dom"/>
</dbReference>
<dbReference type="GeneID" id="115631352"/>
<dbReference type="InterPro" id="IPR051739">
    <property type="entry name" value="Rhomboid_IM_Serine_Proteases"/>
</dbReference>
<keyword evidence="5 6" id="KW-0472">Membrane</keyword>
<evidence type="ECO:0000256" key="4">
    <source>
        <dbReference type="ARBA" id="ARBA00022989"/>
    </source>
</evidence>
<dbReference type="Pfam" id="PF01694">
    <property type="entry name" value="Rhomboid"/>
    <property type="match status" value="1"/>
</dbReference>
<dbReference type="RefSeq" id="XP_030383928.1">
    <property type="nucleotide sequence ID" value="XM_030528068.1"/>
</dbReference>
<gene>
    <name evidence="9" type="primary">LOC115631352</name>
</gene>
<dbReference type="OrthoDB" id="418595at2759"/>
<name>A0A6J2U8Q3_DROLE</name>
<feature type="transmembrane region" description="Helical" evidence="6">
    <location>
        <begin position="196"/>
        <end position="215"/>
    </location>
</feature>
<evidence type="ECO:0000256" key="1">
    <source>
        <dbReference type="ARBA" id="ARBA00004141"/>
    </source>
</evidence>
<evidence type="ECO:0000256" key="2">
    <source>
        <dbReference type="ARBA" id="ARBA00009045"/>
    </source>
</evidence>
<dbReference type="AlphaFoldDB" id="A0A6J2U8Q3"/>
<evidence type="ECO:0000313" key="8">
    <source>
        <dbReference type="Proteomes" id="UP000504634"/>
    </source>
</evidence>
<evidence type="ECO:0000256" key="5">
    <source>
        <dbReference type="ARBA" id="ARBA00023136"/>
    </source>
</evidence>
<sequence>MSTINKQNKNKSDAAHLLQKCNAMPARANNEDEDDDDDYELDANVTLTPRTTSSTSSSSSSVCSAASSPTSTTMPAAAPLCKIFIDDLTERRRLWRVPWFIFLMCFLQITLHFFASKDLWAKLIFKPQLKREYWRFLSYMLVHSDQWHLWMNVILQCFIGICLELEHGQWRLVFVYVSGGVCGSLASGWLKPHMPVVGASGGVYAMLLSHIPHLVKNFSQLTHRYVRIAAFVLLCLGDVCHTIFHVLVKHNLEPRISLEAHVAGGVAGLVCGFIVYRRLRRPPRCCWQTGNNNCL</sequence>
<organism evidence="8 9">
    <name type="scientific">Drosophila lebanonensis</name>
    <name type="common">Fruit fly</name>
    <name type="synonym">Scaptodrosophila lebanonensis</name>
    <dbReference type="NCBI Taxonomy" id="7225"/>
    <lineage>
        <taxon>Eukaryota</taxon>
        <taxon>Metazoa</taxon>
        <taxon>Ecdysozoa</taxon>
        <taxon>Arthropoda</taxon>
        <taxon>Hexapoda</taxon>
        <taxon>Insecta</taxon>
        <taxon>Pterygota</taxon>
        <taxon>Neoptera</taxon>
        <taxon>Endopterygota</taxon>
        <taxon>Diptera</taxon>
        <taxon>Brachycera</taxon>
        <taxon>Muscomorpha</taxon>
        <taxon>Ephydroidea</taxon>
        <taxon>Drosophilidae</taxon>
        <taxon>Scaptodrosophila</taxon>
    </lineage>
</organism>
<proteinExistence type="inferred from homology"/>
<feature type="domain" description="Peptidase S54 rhomboid" evidence="7">
    <location>
        <begin position="131"/>
        <end position="277"/>
    </location>
</feature>
<dbReference type="SUPFAM" id="SSF144091">
    <property type="entry name" value="Rhomboid-like"/>
    <property type="match status" value="1"/>
</dbReference>
<accession>A0A6J2U8Q3</accession>
<dbReference type="GO" id="GO:0004252">
    <property type="term" value="F:serine-type endopeptidase activity"/>
    <property type="evidence" value="ECO:0007669"/>
    <property type="project" value="InterPro"/>
</dbReference>
<keyword evidence="3 6" id="KW-0812">Transmembrane</keyword>
<protein>
    <submittedName>
        <fullName evidence="9">Protein rhomboid</fullName>
    </submittedName>
</protein>
<feature type="transmembrane region" description="Helical" evidence="6">
    <location>
        <begin position="97"/>
        <end position="115"/>
    </location>
</feature>